<keyword evidence="2" id="KW-1185">Reference proteome</keyword>
<accession>A0AAV2CVW1</accession>
<evidence type="ECO:0000313" key="1">
    <source>
        <dbReference type="EMBL" id="CAL1359975.1"/>
    </source>
</evidence>
<sequence length="176" mass="19649">MPRMVRQVFANKFLPASDSSNVSREVFRPAIYLRAAFNAFLLSRWPSRILPFSSLRRSISLAWAPTSFDNSSFLASRLATFSSKPLCSSLNFASHLRRYFSKAPCCRDSSMAAFSWASSHSCTSCSRRLDAVSKSYFRADAELEAANASSFDSNNRRAPLSAKRRICASNTKESDT</sequence>
<protein>
    <submittedName>
        <fullName evidence="1">Uncharacterized protein</fullName>
    </submittedName>
</protein>
<evidence type="ECO:0000313" key="2">
    <source>
        <dbReference type="Proteomes" id="UP001497516"/>
    </source>
</evidence>
<gene>
    <name evidence="1" type="ORF">LTRI10_LOCUS7436</name>
</gene>
<dbReference type="Proteomes" id="UP001497516">
    <property type="component" value="Chromosome 10"/>
</dbReference>
<organism evidence="1 2">
    <name type="scientific">Linum trigynum</name>
    <dbReference type="NCBI Taxonomy" id="586398"/>
    <lineage>
        <taxon>Eukaryota</taxon>
        <taxon>Viridiplantae</taxon>
        <taxon>Streptophyta</taxon>
        <taxon>Embryophyta</taxon>
        <taxon>Tracheophyta</taxon>
        <taxon>Spermatophyta</taxon>
        <taxon>Magnoliopsida</taxon>
        <taxon>eudicotyledons</taxon>
        <taxon>Gunneridae</taxon>
        <taxon>Pentapetalae</taxon>
        <taxon>rosids</taxon>
        <taxon>fabids</taxon>
        <taxon>Malpighiales</taxon>
        <taxon>Linaceae</taxon>
        <taxon>Linum</taxon>
    </lineage>
</organism>
<dbReference type="AlphaFoldDB" id="A0AAV2CVW1"/>
<dbReference type="EMBL" id="OZ034814">
    <property type="protein sequence ID" value="CAL1359975.1"/>
    <property type="molecule type" value="Genomic_DNA"/>
</dbReference>
<name>A0AAV2CVW1_9ROSI</name>
<proteinExistence type="predicted"/>
<reference evidence="1 2" key="1">
    <citation type="submission" date="2024-04" db="EMBL/GenBank/DDBJ databases">
        <authorList>
            <person name="Fracassetti M."/>
        </authorList>
    </citation>
    <scope>NUCLEOTIDE SEQUENCE [LARGE SCALE GENOMIC DNA]</scope>
</reference>